<evidence type="ECO:0000256" key="1">
    <source>
        <dbReference type="ARBA" id="ARBA00023015"/>
    </source>
</evidence>
<dbReference type="Gene3D" id="1.10.10.60">
    <property type="entry name" value="Homeodomain-like"/>
    <property type="match status" value="1"/>
</dbReference>
<dbReference type="PRINTS" id="PR00455">
    <property type="entry name" value="HTHTETR"/>
</dbReference>
<organism evidence="7 8">
    <name type="scientific">Pseudonocardia kongjuensis</name>
    <dbReference type="NCBI Taxonomy" id="102227"/>
    <lineage>
        <taxon>Bacteria</taxon>
        <taxon>Bacillati</taxon>
        <taxon>Actinomycetota</taxon>
        <taxon>Actinomycetes</taxon>
        <taxon>Pseudonocardiales</taxon>
        <taxon>Pseudonocardiaceae</taxon>
        <taxon>Pseudonocardia</taxon>
    </lineage>
</organism>
<accession>A0ABN1XUK6</accession>
<comment type="caution">
    <text evidence="7">The sequence shown here is derived from an EMBL/GenBank/DDBJ whole genome shotgun (WGS) entry which is preliminary data.</text>
</comment>
<dbReference type="PROSITE" id="PS50977">
    <property type="entry name" value="HTH_TETR_2"/>
    <property type="match status" value="1"/>
</dbReference>
<sequence length="229" mass="24805">MSSEQVTTRARPGGRPRDPQIDAAVLGATMTVLDTSGYAGLSVEEVARRAGTTRPAIYRRWAGKPRLVLAAIAARLDVPESPDTGCTLCDFGEGLLIFLAEFRTIRPDVLGALYADCAADPDLRAQYMRIVFDPPRAAVGAMLDRAISRGHLRPDTDRDQILDLLGSLVYQRALFDNAHLSDREAERLTETLLRGAALDYDALVAHSQALEIEHTAAAGDDHADGPAER</sequence>
<dbReference type="Pfam" id="PF00440">
    <property type="entry name" value="TetR_N"/>
    <property type="match status" value="1"/>
</dbReference>
<evidence type="ECO:0000256" key="3">
    <source>
        <dbReference type="ARBA" id="ARBA00023163"/>
    </source>
</evidence>
<keyword evidence="2 4" id="KW-0238">DNA-binding</keyword>
<evidence type="ECO:0000256" key="4">
    <source>
        <dbReference type="PROSITE-ProRule" id="PRU00335"/>
    </source>
</evidence>
<proteinExistence type="predicted"/>
<dbReference type="SUPFAM" id="SSF48498">
    <property type="entry name" value="Tetracyclin repressor-like, C-terminal domain"/>
    <property type="match status" value="1"/>
</dbReference>
<keyword evidence="1" id="KW-0805">Transcription regulation</keyword>
<dbReference type="EMBL" id="BAAAJK010000008">
    <property type="protein sequence ID" value="GAA1388757.1"/>
    <property type="molecule type" value="Genomic_DNA"/>
</dbReference>
<dbReference type="SUPFAM" id="SSF46689">
    <property type="entry name" value="Homeodomain-like"/>
    <property type="match status" value="1"/>
</dbReference>
<evidence type="ECO:0000313" key="7">
    <source>
        <dbReference type="EMBL" id="GAA1388757.1"/>
    </source>
</evidence>
<name>A0ABN1XUK6_9PSEU</name>
<dbReference type="Gene3D" id="1.10.357.10">
    <property type="entry name" value="Tetracycline Repressor, domain 2"/>
    <property type="match status" value="1"/>
</dbReference>
<protein>
    <submittedName>
        <fullName evidence="7">TetR/AcrR family transcriptional regulator</fullName>
    </submittedName>
</protein>
<dbReference type="PANTHER" id="PTHR30055:SF230">
    <property type="entry name" value="TRANSCRIPTIONAL REGULATORY PROTEIN (PROBABLY TETR-FAMILY)-RELATED"/>
    <property type="match status" value="1"/>
</dbReference>
<dbReference type="PANTHER" id="PTHR30055">
    <property type="entry name" value="HTH-TYPE TRANSCRIPTIONAL REGULATOR RUTR"/>
    <property type="match status" value="1"/>
</dbReference>
<feature type="DNA-binding region" description="H-T-H motif" evidence="4">
    <location>
        <begin position="42"/>
        <end position="61"/>
    </location>
</feature>
<evidence type="ECO:0000313" key="8">
    <source>
        <dbReference type="Proteomes" id="UP001501414"/>
    </source>
</evidence>
<feature type="region of interest" description="Disordered" evidence="5">
    <location>
        <begin position="1"/>
        <end position="20"/>
    </location>
</feature>
<evidence type="ECO:0000259" key="6">
    <source>
        <dbReference type="PROSITE" id="PS50977"/>
    </source>
</evidence>
<dbReference type="InterPro" id="IPR009057">
    <property type="entry name" value="Homeodomain-like_sf"/>
</dbReference>
<evidence type="ECO:0000256" key="5">
    <source>
        <dbReference type="SAM" id="MobiDB-lite"/>
    </source>
</evidence>
<dbReference type="InterPro" id="IPR050109">
    <property type="entry name" value="HTH-type_TetR-like_transc_reg"/>
</dbReference>
<dbReference type="InterPro" id="IPR011075">
    <property type="entry name" value="TetR_C"/>
</dbReference>
<dbReference type="InterPro" id="IPR036271">
    <property type="entry name" value="Tet_transcr_reg_TetR-rel_C_sf"/>
</dbReference>
<dbReference type="InterPro" id="IPR001647">
    <property type="entry name" value="HTH_TetR"/>
</dbReference>
<dbReference type="Pfam" id="PF16859">
    <property type="entry name" value="TetR_C_11"/>
    <property type="match status" value="1"/>
</dbReference>
<dbReference type="Proteomes" id="UP001501414">
    <property type="component" value="Unassembled WGS sequence"/>
</dbReference>
<keyword evidence="3" id="KW-0804">Transcription</keyword>
<reference evidence="7 8" key="1">
    <citation type="journal article" date="2019" name="Int. J. Syst. Evol. Microbiol.">
        <title>The Global Catalogue of Microorganisms (GCM) 10K type strain sequencing project: providing services to taxonomists for standard genome sequencing and annotation.</title>
        <authorList>
            <consortium name="The Broad Institute Genomics Platform"/>
            <consortium name="The Broad Institute Genome Sequencing Center for Infectious Disease"/>
            <person name="Wu L."/>
            <person name="Ma J."/>
        </authorList>
    </citation>
    <scope>NUCLEOTIDE SEQUENCE [LARGE SCALE GENOMIC DNA]</scope>
    <source>
        <strain evidence="7 8">JCM 11896</strain>
    </source>
</reference>
<evidence type="ECO:0000256" key="2">
    <source>
        <dbReference type="ARBA" id="ARBA00023125"/>
    </source>
</evidence>
<feature type="domain" description="HTH tetR-type" evidence="6">
    <location>
        <begin position="19"/>
        <end position="79"/>
    </location>
</feature>
<gene>
    <name evidence="7" type="ORF">GCM10009613_26620</name>
</gene>
<keyword evidence="8" id="KW-1185">Reference proteome</keyword>